<gene>
    <name evidence="1" type="ORF">FCN18_35745</name>
</gene>
<accession>A0ABY2RTQ6</accession>
<name>A0ABY2RTQ6_9PSEU</name>
<dbReference type="Proteomes" id="UP000309992">
    <property type="component" value="Unassembled WGS sequence"/>
</dbReference>
<sequence length="379" mass="43055">MPRITHHRRFTANHTWHVDWAGQRFFVKANPHHDEARIEQAGHARLRPFYPVLRLRQARRIARWSVLVYDRWPHLGPDHGLLLDEITHADRTCDRRRLDGCLSAVFGHYRQVIARSLCHTTNGETIGKLYGERAAPDGRLDRYYKADAPWPIPTSDDRKLRPSGLTATHLVVNGRSHALDFAHMLTWLRVRFARHNPVWAAVTQGDPTDLNIGWSPHAGPVWFDYDTGGLNALPGEITCFLLYQRLHGAWLTPHYNPAAFRDHPTALAPSSLAEPIIHIGHNGTSLVIDYEHIPSPARRHVLHRYLNEIVYPLASHLGINDLMGWLRPYLVMRLLAVYHLGDLEPRDAALSLALLTEALDPATTLARFLSLTPTEAEVG</sequence>
<evidence type="ECO:0000313" key="1">
    <source>
        <dbReference type="EMBL" id="TKG60262.1"/>
    </source>
</evidence>
<evidence type="ECO:0000313" key="2">
    <source>
        <dbReference type="Proteomes" id="UP000309992"/>
    </source>
</evidence>
<dbReference type="EMBL" id="SWMS01000039">
    <property type="protein sequence ID" value="TKG60262.1"/>
    <property type="molecule type" value="Genomic_DNA"/>
</dbReference>
<comment type="caution">
    <text evidence="1">The sequence shown here is derived from an EMBL/GenBank/DDBJ whole genome shotgun (WGS) entry which is preliminary data.</text>
</comment>
<organism evidence="1 2">
    <name type="scientific">Prauserella endophytica</name>
    <dbReference type="NCBI Taxonomy" id="1592324"/>
    <lineage>
        <taxon>Bacteria</taxon>
        <taxon>Bacillati</taxon>
        <taxon>Actinomycetota</taxon>
        <taxon>Actinomycetes</taxon>
        <taxon>Pseudonocardiales</taxon>
        <taxon>Pseudonocardiaceae</taxon>
        <taxon>Prauserella</taxon>
        <taxon>Prauserella coralliicola group</taxon>
    </lineage>
</organism>
<keyword evidence="2" id="KW-1185">Reference proteome</keyword>
<protein>
    <recommendedName>
        <fullName evidence="3">Aminoglycoside phosphotransferase domain-containing protein</fullName>
    </recommendedName>
</protein>
<evidence type="ECO:0008006" key="3">
    <source>
        <dbReference type="Google" id="ProtNLM"/>
    </source>
</evidence>
<proteinExistence type="predicted"/>
<reference evidence="1 2" key="1">
    <citation type="journal article" date="2015" name="Antonie Van Leeuwenhoek">
        <title>Prauserella endophytica sp. nov., an endophytic actinobacterium isolated from Tamarix taklamakanensis.</title>
        <authorList>
            <person name="Liu J.M."/>
            <person name="Habden X."/>
            <person name="Guo L."/>
            <person name="Tuo L."/>
            <person name="Jiang Z.K."/>
            <person name="Liu S.W."/>
            <person name="Liu X.F."/>
            <person name="Chen L."/>
            <person name="Li R.F."/>
            <person name="Zhang Y.Q."/>
            <person name="Sun C.H."/>
        </authorList>
    </citation>
    <scope>NUCLEOTIDE SEQUENCE [LARGE SCALE GENOMIC DNA]</scope>
    <source>
        <strain evidence="1 2">CGMCC 4.7182</strain>
    </source>
</reference>